<proteinExistence type="predicted"/>
<reference evidence="6 7" key="1">
    <citation type="journal article" date="2019" name="Int. J. Syst. Evol. Microbiol.">
        <title>The Global Catalogue of Microorganisms (GCM) 10K type strain sequencing project: providing services to taxonomists for standard genome sequencing and annotation.</title>
        <authorList>
            <consortium name="The Broad Institute Genomics Platform"/>
            <consortium name="The Broad Institute Genome Sequencing Center for Infectious Disease"/>
            <person name="Wu L."/>
            <person name="Ma J."/>
        </authorList>
    </citation>
    <scope>NUCLEOTIDE SEQUENCE [LARGE SCALE GENOMIC DNA]</scope>
    <source>
        <strain evidence="6 7">JCM 13008</strain>
    </source>
</reference>
<dbReference type="EMBL" id="BAAALG010000017">
    <property type="protein sequence ID" value="GAA1113819.1"/>
    <property type="molecule type" value="Genomic_DNA"/>
</dbReference>
<keyword evidence="7" id="KW-1185">Reference proteome</keyword>
<keyword evidence="2 4" id="KW-0238">DNA-binding</keyword>
<dbReference type="PANTHER" id="PTHR30055:SF234">
    <property type="entry name" value="HTH-TYPE TRANSCRIPTIONAL REGULATOR BETI"/>
    <property type="match status" value="1"/>
</dbReference>
<protein>
    <submittedName>
        <fullName evidence="6">TetR/AcrR family transcriptional regulator</fullName>
    </submittedName>
</protein>
<evidence type="ECO:0000313" key="6">
    <source>
        <dbReference type="EMBL" id="GAA1113819.1"/>
    </source>
</evidence>
<dbReference type="InterPro" id="IPR009057">
    <property type="entry name" value="Homeodomain-like_sf"/>
</dbReference>
<feature type="DNA-binding region" description="H-T-H motif" evidence="4">
    <location>
        <begin position="37"/>
        <end position="56"/>
    </location>
</feature>
<comment type="caution">
    <text evidence="6">The sequence shown here is derived from an EMBL/GenBank/DDBJ whole genome shotgun (WGS) entry which is preliminary data.</text>
</comment>
<dbReference type="SUPFAM" id="SSF46689">
    <property type="entry name" value="Homeodomain-like"/>
    <property type="match status" value="1"/>
</dbReference>
<accession>A0ABN1U2H7</accession>
<dbReference type="InterPro" id="IPR036271">
    <property type="entry name" value="Tet_transcr_reg_TetR-rel_C_sf"/>
</dbReference>
<dbReference type="InterPro" id="IPR050109">
    <property type="entry name" value="HTH-type_TetR-like_transc_reg"/>
</dbReference>
<sequence length="201" mass="22196">MAQRTGLGRRELNKLQTREALLNAARDAFVENGTFTTIDEIADRALVSRATFFNYFPSKDELLGALYDELVVRLEEVVEELLARDLGTGERIAEVFLDFAQRASGRSKFLLAFTAELDRAATIEQVGERSEHLRGLLARILQAGREAGDLRTDYPVEFLAQMVAGMYLAAMQHGWASSGGPGLVEEFRAAGRFAAEAIAPR</sequence>
<evidence type="ECO:0000256" key="4">
    <source>
        <dbReference type="PROSITE-ProRule" id="PRU00335"/>
    </source>
</evidence>
<dbReference type="Proteomes" id="UP001501581">
    <property type="component" value="Unassembled WGS sequence"/>
</dbReference>
<organism evidence="6 7">
    <name type="scientific">Nocardioides dubius</name>
    <dbReference type="NCBI Taxonomy" id="317019"/>
    <lineage>
        <taxon>Bacteria</taxon>
        <taxon>Bacillati</taxon>
        <taxon>Actinomycetota</taxon>
        <taxon>Actinomycetes</taxon>
        <taxon>Propionibacteriales</taxon>
        <taxon>Nocardioidaceae</taxon>
        <taxon>Nocardioides</taxon>
    </lineage>
</organism>
<gene>
    <name evidence="6" type="ORF">GCM10009668_39980</name>
</gene>
<evidence type="ECO:0000256" key="3">
    <source>
        <dbReference type="ARBA" id="ARBA00023163"/>
    </source>
</evidence>
<dbReference type="PRINTS" id="PR00455">
    <property type="entry name" value="HTHTETR"/>
</dbReference>
<dbReference type="RefSeq" id="WP_343996684.1">
    <property type="nucleotide sequence ID" value="NZ_BAAALG010000017.1"/>
</dbReference>
<name>A0ABN1U2H7_9ACTN</name>
<evidence type="ECO:0000256" key="1">
    <source>
        <dbReference type="ARBA" id="ARBA00023015"/>
    </source>
</evidence>
<dbReference type="PANTHER" id="PTHR30055">
    <property type="entry name" value="HTH-TYPE TRANSCRIPTIONAL REGULATOR RUTR"/>
    <property type="match status" value="1"/>
</dbReference>
<dbReference type="SUPFAM" id="SSF48498">
    <property type="entry name" value="Tetracyclin repressor-like, C-terminal domain"/>
    <property type="match status" value="1"/>
</dbReference>
<dbReference type="Pfam" id="PF00440">
    <property type="entry name" value="TetR_N"/>
    <property type="match status" value="1"/>
</dbReference>
<dbReference type="InterPro" id="IPR001647">
    <property type="entry name" value="HTH_TetR"/>
</dbReference>
<dbReference type="Gene3D" id="1.10.357.10">
    <property type="entry name" value="Tetracycline Repressor, domain 2"/>
    <property type="match status" value="1"/>
</dbReference>
<evidence type="ECO:0000313" key="7">
    <source>
        <dbReference type="Proteomes" id="UP001501581"/>
    </source>
</evidence>
<keyword evidence="3" id="KW-0804">Transcription</keyword>
<feature type="domain" description="HTH tetR-type" evidence="5">
    <location>
        <begin position="15"/>
        <end position="74"/>
    </location>
</feature>
<evidence type="ECO:0000256" key="2">
    <source>
        <dbReference type="ARBA" id="ARBA00023125"/>
    </source>
</evidence>
<dbReference type="PROSITE" id="PS50977">
    <property type="entry name" value="HTH_TETR_2"/>
    <property type="match status" value="1"/>
</dbReference>
<keyword evidence="1" id="KW-0805">Transcription regulation</keyword>
<evidence type="ECO:0000259" key="5">
    <source>
        <dbReference type="PROSITE" id="PS50977"/>
    </source>
</evidence>